<feature type="coiled-coil region" evidence="5">
    <location>
        <begin position="143"/>
        <end position="170"/>
    </location>
</feature>
<keyword evidence="10" id="KW-1185">Reference proteome</keyword>
<dbReference type="SMART" id="SM00195">
    <property type="entry name" value="DSPc"/>
    <property type="match status" value="1"/>
</dbReference>
<dbReference type="InterPro" id="IPR000387">
    <property type="entry name" value="Tyr_Pase_dom"/>
</dbReference>
<dbReference type="Pfam" id="PF00782">
    <property type="entry name" value="DSPc"/>
    <property type="match status" value="1"/>
</dbReference>
<dbReference type="GO" id="GO:0043409">
    <property type="term" value="P:negative regulation of MAPK cascade"/>
    <property type="evidence" value="ECO:0007669"/>
    <property type="project" value="TreeGrafter"/>
</dbReference>
<evidence type="ECO:0000313" key="10">
    <source>
        <dbReference type="Proteomes" id="UP000692954"/>
    </source>
</evidence>
<evidence type="ECO:0000256" key="3">
    <source>
        <dbReference type="ARBA" id="ARBA00022801"/>
    </source>
</evidence>
<evidence type="ECO:0000256" key="1">
    <source>
        <dbReference type="ARBA" id="ARBA00008601"/>
    </source>
</evidence>
<evidence type="ECO:0000259" key="8">
    <source>
        <dbReference type="PROSITE" id="PS50056"/>
    </source>
</evidence>
<feature type="domain" description="Tyrosine specific protein phosphatases" evidence="8">
    <location>
        <begin position="62"/>
        <end position="137"/>
    </location>
</feature>
<gene>
    <name evidence="9" type="ORF">PSON_ATCC_30995.1.T1340140</name>
</gene>
<feature type="domain" description="Tyrosine-protein phosphatase" evidence="7">
    <location>
        <begin position="17"/>
        <end position="159"/>
    </location>
</feature>
<dbReference type="Proteomes" id="UP000692954">
    <property type="component" value="Unassembled WGS sequence"/>
</dbReference>
<protein>
    <recommendedName>
        <fullName evidence="2">protein-tyrosine-phosphatase</fullName>
        <ecNumber evidence="2">3.1.3.48</ecNumber>
    </recommendedName>
</protein>
<sequence length="238" mass="27239">MLFRGINNYKSMNIIIDQTESQGALWLGDYTAAINQQLLKQKNIKTVLTVASGLNVKYPPNSDIVHKVYNILDIESCNIKRIWGDTYQQIDEGLQKGSVLVHCAAGVSRSAATVIAYLMRKQGMSFQEAFQFTRLKRSVVCPNFGFQRQLKQFERELQNSNQKLDTENTQQLQISQQQQQIIKPIIQQQQLSNLTIQPHSISITEKKQTIRRNQLTPASKFPKPLYQSNVKQAQSLKK</sequence>
<dbReference type="EMBL" id="CAJJDN010000134">
    <property type="protein sequence ID" value="CAD8121838.1"/>
    <property type="molecule type" value="Genomic_DNA"/>
</dbReference>
<dbReference type="GO" id="GO:0033550">
    <property type="term" value="F:MAP kinase tyrosine phosphatase activity"/>
    <property type="evidence" value="ECO:0007669"/>
    <property type="project" value="TreeGrafter"/>
</dbReference>
<dbReference type="PANTHER" id="PTHR10159:SF519">
    <property type="entry name" value="DUAL SPECIFICITY PROTEIN PHOSPHATASE MPK3"/>
    <property type="match status" value="1"/>
</dbReference>
<dbReference type="CDD" id="cd14498">
    <property type="entry name" value="DSP"/>
    <property type="match status" value="1"/>
</dbReference>
<evidence type="ECO:0000256" key="4">
    <source>
        <dbReference type="ARBA" id="ARBA00022912"/>
    </source>
</evidence>
<proteinExistence type="inferred from homology"/>
<accession>A0A8S1R1R5</accession>
<feature type="region of interest" description="Disordered" evidence="6">
    <location>
        <begin position="216"/>
        <end position="238"/>
    </location>
</feature>
<dbReference type="PROSITE" id="PS50054">
    <property type="entry name" value="TYR_PHOSPHATASE_DUAL"/>
    <property type="match status" value="1"/>
</dbReference>
<evidence type="ECO:0000313" key="9">
    <source>
        <dbReference type="EMBL" id="CAD8121838.1"/>
    </source>
</evidence>
<dbReference type="GO" id="GO:0017017">
    <property type="term" value="F:MAP kinase tyrosine/serine/threonine phosphatase activity"/>
    <property type="evidence" value="ECO:0007669"/>
    <property type="project" value="TreeGrafter"/>
</dbReference>
<dbReference type="AlphaFoldDB" id="A0A8S1R1R5"/>
<keyword evidence="5" id="KW-0175">Coiled coil</keyword>
<dbReference type="InterPro" id="IPR020422">
    <property type="entry name" value="TYR_PHOSPHATASE_DUAL_dom"/>
</dbReference>
<keyword evidence="4" id="KW-0904">Protein phosphatase</keyword>
<comment type="similarity">
    <text evidence="1">Belongs to the protein-tyrosine phosphatase family. Non-receptor class dual specificity subfamily.</text>
</comment>
<keyword evidence="3" id="KW-0378">Hydrolase</keyword>
<evidence type="ECO:0000256" key="2">
    <source>
        <dbReference type="ARBA" id="ARBA00013064"/>
    </source>
</evidence>
<evidence type="ECO:0000259" key="7">
    <source>
        <dbReference type="PROSITE" id="PS50054"/>
    </source>
</evidence>
<dbReference type="GO" id="GO:0008330">
    <property type="term" value="F:protein tyrosine/threonine phosphatase activity"/>
    <property type="evidence" value="ECO:0007669"/>
    <property type="project" value="TreeGrafter"/>
</dbReference>
<dbReference type="EC" id="3.1.3.48" evidence="2"/>
<dbReference type="PANTHER" id="PTHR10159">
    <property type="entry name" value="DUAL SPECIFICITY PROTEIN PHOSPHATASE"/>
    <property type="match status" value="1"/>
</dbReference>
<evidence type="ECO:0000256" key="6">
    <source>
        <dbReference type="SAM" id="MobiDB-lite"/>
    </source>
</evidence>
<dbReference type="InterPro" id="IPR016130">
    <property type="entry name" value="Tyr_Pase_AS"/>
</dbReference>
<evidence type="ECO:0000256" key="5">
    <source>
        <dbReference type="SAM" id="Coils"/>
    </source>
</evidence>
<dbReference type="InterPro" id="IPR000340">
    <property type="entry name" value="Dual-sp_phosphatase_cat-dom"/>
</dbReference>
<dbReference type="PROSITE" id="PS00383">
    <property type="entry name" value="TYR_PHOSPHATASE_1"/>
    <property type="match status" value="1"/>
</dbReference>
<comment type="caution">
    <text evidence="9">The sequence shown here is derived from an EMBL/GenBank/DDBJ whole genome shotgun (WGS) entry which is preliminary data.</text>
</comment>
<dbReference type="OrthoDB" id="10252009at2759"/>
<organism evidence="9 10">
    <name type="scientific">Paramecium sonneborni</name>
    <dbReference type="NCBI Taxonomy" id="65129"/>
    <lineage>
        <taxon>Eukaryota</taxon>
        <taxon>Sar</taxon>
        <taxon>Alveolata</taxon>
        <taxon>Ciliophora</taxon>
        <taxon>Intramacronucleata</taxon>
        <taxon>Oligohymenophorea</taxon>
        <taxon>Peniculida</taxon>
        <taxon>Parameciidae</taxon>
        <taxon>Paramecium</taxon>
    </lineage>
</organism>
<dbReference type="FunFam" id="3.90.190.10:FF:000118">
    <property type="entry name" value="Uncharacterized protein"/>
    <property type="match status" value="1"/>
</dbReference>
<name>A0A8S1R1R5_9CILI</name>
<dbReference type="GO" id="GO:0005737">
    <property type="term" value="C:cytoplasm"/>
    <property type="evidence" value="ECO:0007669"/>
    <property type="project" value="TreeGrafter"/>
</dbReference>
<reference evidence="9" key="1">
    <citation type="submission" date="2021-01" db="EMBL/GenBank/DDBJ databases">
        <authorList>
            <consortium name="Genoscope - CEA"/>
            <person name="William W."/>
        </authorList>
    </citation>
    <scope>NUCLEOTIDE SEQUENCE</scope>
</reference>
<dbReference type="PROSITE" id="PS50056">
    <property type="entry name" value="TYR_PHOSPHATASE_2"/>
    <property type="match status" value="1"/>
</dbReference>
<feature type="compositionally biased region" description="Polar residues" evidence="6">
    <location>
        <begin position="226"/>
        <end position="238"/>
    </location>
</feature>